<evidence type="ECO:0000256" key="1">
    <source>
        <dbReference type="SAM" id="Phobius"/>
    </source>
</evidence>
<dbReference type="Proteomes" id="UP001152485">
    <property type="component" value="Unassembled WGS sequence"/>
</dbReference>
<sequence>MNQVRGFTLIEIMVVIVIITALAGLVGPMTINSINKNERRSELSHLTRVLKKAGYRAYLRQSMHTVFLGSQSLIITDSLQDAPWLTVTFKYLKFPKQTLFINENGFVSPVVVEVEYEQKRQTIELDKKVNGFVEVSL</sequence>
<evidence type="ECO:0000313" key="2">
    <source>
        <dbReference type="EMBL" id="CAH9052704.1"/>
    </source>
</evidence>
<proteinExistence type="predicted"/>
<dbReference type="NCBIfam" id="TIGR02532">
    <property type="entry name" value="IV_pilin_GFxxxE"/>
    <property type="match status" value="1"/>
</dbReference>
<dbReference type="InterPro" id="IPR045584">
    <property type="entry name" value="Pilin-like"/>
</dbReference>
<dbReference type="Pfam" id="PF07963">
    <property type="entry name" value="N_methyl"/>
    <property type="match status" value="1"/>
</dbReference>
<evidence type="ECO:0008006" key="4">
    <source>
        <dbReference type="Google" id="ProtNLM"/>
    </source>
</evidence>
<dbReference type="RefSeq" id="WP_261591874.1">
    <property type="nucleotide sequence ID" value="NZ_CAMAPD010000003.1"/>
</dbReference>
<protein>
    <recommendedName>
        <fullName evidence="4">Prepilin-type N-terminal cleavage/methylation domain-containing protein</fullName>
    </recommendedName>
</protein>
<keyword evidence="1" id="KW-0472">Membrane</keyword>
<organism evidence="2 3">
    <name type="scientific">Pseudoalteromonas holothuriae</name>
    <dbReference type="NCBI Taxonomy" id="2963714"/>
    <lineage>
        <taxon>Bacteria</taxon>
        <taxon>Pseudomonadati</taxon>
        <taxon>Pseudomonadota</taxon>
        <taxon>Gammaproteobacteria</taxon>
        <taxon>Alteromonadales</taxon>
        <taxon>Pseudoalteromonadaceae</taxon>
        <taxon>Pseudoalteromonas</taxon>
    </lineage>
</organism>
<dbReference type="PROSITE" id="PS00409">
    <property type="entry name" value="PROKAR_NTER_METHYL"/>
    <property type="match status" value="1"/>
</dbReference>
<comment type="caution">
    <text evidence="2">The sequence shown here is derived from an EMBL/GenBank/DDBJ whole genome shotgun (WGS) entry which is preliminary data.</text>
</comment>
<keyword evidence="1" id="KW-1133">Transmembrane helix</keyword>
<dbReference type="InterPro" id="IPR012902">
    <property type="entry name" value="N_methyl_site"/>
</dbReference>
<feature type="transmembrane region" description="Helical" evidence="1">
    <location>
        <begin position="12"/>
        <end position="31"/>
    </location>
</feature>
<reference evidence="2 3" key="1">
    <citation type="submission" date="2022-07" db="EMBL/GenBank/DDBJ databases">
        <authorList>
            <person name="Criscuolo A."/>
        </authorList>
    </citation>
    <scope>NUCLEOTIDE SEQUENCE [LARGE SCALE GENOMIC DNA]</scope>
    <source>
        <strain evidence="3">CIP 111951</strain>
    </source>
</reference>
<evidence type="ECO:0000313" key="3">
    <source>
        <dbReference type="Proteomes" id="UP001152485"/>
    </source>
</evidence>
<name>A0ABN8UKL3_9GAMM</name>
<gene>
    <name evidence="2" type="ORF">PSECIP111951_00673</name>
</gene>
<dbReference type="EMBL" id="CAMAPD010000003">
    <property type="protein sequence ID" value="CAH9052704.1"/>
    <property type="molecule type" value="Genomic_DNA"/>
</dbReference>
<dbReference type="Gene3D" id="3.30.700.10">
    <property type="entry name" value="Glycoprotein, Type 4 Pilin"/>
    <property type="match status" value="1"/>
</dbReference>
<accession>A0ABN8UKL3</accession>
<dbReference type="SUPFAM" id="SSF54523">
    <property type="entry name" value="Pili subunits"/>
    <property type="match status" value="1"/>
</dbReference>
<keyword evidence="1" id="KW-0812">Transmembrane</keyword>